<keyword evidence="2" id="KW-0001">2Fe-2S</keyword>
<keyword evidence="1" id="KW-0285">Flavoprotein</keyword>
<name>A0A1U9K0M7_9BURK</name>
<dbReference type="AlphaFoldDB" id="A0A1U9K0M7"/>
<dbReference type="OrthoDB" id="544091at2"/>
<dbReference type="PROSITE" id="PS51085">
    <property type="entry name" value="2FE2S_FER_2"/>
    <property type="match status" value="1"/>
</dbReference>
<dbReference type="InterPro" id="IPR017938">
    <property type="entry name" value="Riboflavin_synthase-like_b-brl"/>
</dbReference>
<dbReference type="InterPro" id="IPR050415">
    <property type="entry name" value="MRET"/>
</dbReference>
<feature type="domain" description="FAD-binding FR-type" evidence="8">
    <location>
        <begin position="2"/>
        <end position="105"/>
    </location>
</feature>
<evidence type="ECO:0000256" key="6">
    <source>
        <dbReference type="ARBA" id="ARBA00023014"/>
    </source>
</evidence>
<dbReference type="CDD" id="cd06185">
    <property type="entry name" value="PDR_like"/>
    <property type="match status" value="1"/>
</dbReference>
<proteinExistence type="predicted"/>
<evidence type="ECO:0000313" key="9">
    <source>
        <dbReference type="EMBL" id="AQS51586.1"/>
    </source>
</evidence>
<dbReference type="Pfam" id="PF00175">
    <property type="entry name" value="NAD_binding_1"/>
    <property type="match status" value="1"/>
</dbReference>
<dbReference type="EMBL" id="CP019697">
    <property type="protein sequence ID" value="AQS51586.1"/>
    <property type="molecule type" value="Genomic_DNA"/>
</dbReference>
<evidence type="ECO:0000256" key="3">
    <source>
        <dbReference type="ARBA" id="ARBA00022723"/>
    </source>
</evidence>
<dbReference type="CDD" id="cd00207">
    <property type="entry name" value="fer2"/>
    <property type="match status" value="1"/>
</dbReference>
<dbReference type="SUPFAM" id="SSF54292">
    <property type="entry name" value="2Fe-2S ferredoxin-like"/>
    <property type="match status" value="1"/>
</dbReference>
<dbReference type="Pfam" id="PF00111">
    <property type="entry name" value="Fer2"/>
    <property type="match status" value="1"/>
</dbReference>
<evidence type="ECO:0000259" key="8">
    <source>
        <dbReference type="PROSITE" id="PS51384"/>
    </source>
</evidence>
<evidence type="ECO:0000256" key="2">
    <source>
        <dbReference type="ARBA" id="ARBA00022714"/>
    </source>
</evidence>
<sequence length="319" mass="35209">MSETLEVVVHHRYHEAEGILCLELHPVQTESLPAFTAGAHIDVHVPGGEIVRQYSLVNDPRETHRYVIAVQLDPASRGGSAGLHHSTQEGQRLTISTPRNHFELVDAPQFMLIAGGIGITPLLAMAQHLHQQHIDFSLHYVARTQARMAFHDVLCASPFAEKVHLYFSDEAEKPLVLPQLLQSVAKTTHVYVCGPSSLIQAVVELADLAHIEPERVHREYFNNEIALDHGAAPFEVRIASTGQRFIVEADQTISQVLEAHDVFVPVSCEEGVCGTCLTGVLEGEINHQDVYLTDEEKAANNQMAVCCSRARSAYLVLDL</sequence>
<evidence type="ECO:0000313" key="10">
    <source>
        <dbReference type="Proteomes" id="UP000189369"/>
    </source>
</evidence>
<dbReference type="KEGG" id="phn:PAEH1_08450"/>
<dbReference type="STRING" id="643674.PAEH1_08450"/>
<gene>
    <name evidence="9" type="ORF">PAEH1_08450</name>
</gene>
<dbReference type="PRINTS" id="PR00409">
    <property type="entry name" value="PHDIOXRDTASE"/>
</dbReference>
<dbReference type="SUPFAM" id="SSF63380">
    <property type="entry name" value="Riboflavin synthase domain-like"/>
    <property type="match status" value="1"/>
</dbReference>
<keyword evidence="5" id="KW-0408">Iron</keyword>
<keyword evidence="3" id="KW-0479">Metal-binding</keyword>
<evidence type="ECO:0000259" key="7">
    <source>
        <dbReference type="PROSITE" id="PS51085"/>
    </source>
</evidence>
<dbReference type="InterPro" id="IPR001041">
    <property type="entry name" value="2Fe-2S_ferredoxin-type"/>
</dbReference>
<dbReference type="GO" id="GO:0051537">
    <property type="term" value="F:2 iron, 2 sulfur cluster binding"/>
    <property type="evidence" value="ECO:0007669"/>
    <property type="project" value="UniProtKB-KW"/>
</dbReference>
<dbReference type="PANTHER" id="PTHR47354">
    <property type="entry name" value="NADH OXIDOREDUCTASE HCR"/>
    <property type="match status" value="1"/>
</dbReference>
<evidence type="ECO:0000256" key="4">
    <source>
        <dbReference type="ARBA" id="ARBA00023002"/>
    </source>
</evidence>
<accession>A0A1U9K0M7</accession>
<dbReference type="InterPro" id="IPR039261">
    <property type="entry name" value="FNR_nucleotide-bd"/>
</dbReference>
<dbReference type="Gene3D" id="3.10.20.30">
    <property type="match status" value="1"/>
</dbReference>
<dbReference type="InterPro" id="IPR017927">
    <property type="entry name" value="FAD-bd_FR_type"/>
</dbReference>
<organism evidence="9 10">
    <name type="scientific">Paenalcaligenes hominis</name>
    <dbReference type="NCBI Taxonomy" id="643674"/>
    <lineage>
        <taxon>Bacteria</taxon>
        <taxon>Pseudomonadati</taxon>
        <taxon>Pseudomonadota</taxon>
        <taxon>Betaproteobacteria</taxon>
        <taxon>Burkholderiales</taxon>
        <taxon>Alcaligenaceae</taxon>
        <taxon>Paenalcaligenes</taxon>
    </lineage>
</organism>
<dbReference type="PROSITE" id="PS00197">
    <property type="entry name" value="2FE2S_FER_1"/>
    <property type="match status" value="1"/>
</dbReference>
<protein>
    <recommendedName>
        <fullName evidence="11">Oxidoreductase</fullName>
    </recommendedName>
</protein>
<keyword evidence="4" id="KW-0560">Oxidoreductase</keyword>
<evidence type="ECO:0000256" key="5">
    <source>
        <dbReference type="ARBA" id="ARBA00023004"/>
    </source>
</evidence>
<dbReference type="Gene3D" id="2.40.30.10">
    <property type="entry name" value="Translation factors"/>
    <property type="match status" value="1"/>
</dbReference>
<dbReference type="InterPro" id="IPR001433">
    <property type="entry name" value="OxRdtase_FAD/NAD-bd"/>
</dbReference>
<feature type="domain" description="2Fe-2S ferredoxin-type" evidence="7">
    <location>
        <begin position="234"/>
        <end position="319"/>
    </location>
</feature>
<evidence type="ECO:0008006" key="11">
    <source>
        <dbReference type="Google" id="ProtNLM"/>
    </source>
</evidence>
<evidence type="ECO:0000256" key="1">
    <source>
        <dbReference type="ARBA" id="ARBA00022630"/>
    </source>
</evidence>
<dbReference type="InterPro" id="IPR036010">
    <property type="entry name" value="2Fe-2S_ferredoxin-like_sf"/>
</dbReference>
<dbReference type="Proteomes" id="UP000189369">
    <property type="component" value="Chromosome"/>
</dbReference>
<keyword evidence="6" id="KW-0411">Iron-sulfur</keyword>
<dbReference type="GO" id="GO:0016491">
    <property type="term" value="F:oxidoreductase activity"/>
    <property type="evidence" value="ECO:0007669"/>
    <property type="project" value="UniProtKB-KW"/>
</dbReference>
<reference evidence="9 10" key="1">
    <citation type="submission" date="2017-01" db="EMBL/GenBank/DDBJ databases">
        <title>Complete Genome Sequence of Paenalcaligenes hominis, Isolated from a paraplegic Patient with neurogenic bladder.</title>
        <authorList>
            <person name="Mukhopadhyay R."/>
            <person name="Joaquin J."/>
            <person name="Hogue R."/>
            <person name="Kilaru A."/>
            <person name="Jospin G."/>
            <person name="Mars K."/>
            <person name="Eisen J.A."/>
            <person name="Chaturvedi V."/>
        </authorList>
    </citation>
    <scope>NUCLEOTIDE SEQUENCE [LARGE SCALE GENOMIC DNA]</scope>
    <source>
        <strain evidence="9 10">15S00501</strain>
    </source>
</reference>
<dbReference type="PROSITE" id="PS51384">
    <property type="entry name" value="FAD_FR"/>
    <property type="match status" value="1"/>
</dbReference>
<dbReference type="SUPFAM" id="SSF52343">
    <property type="entry name" value="Ferredoxin reductase-like, C-terminal NADP-linked domain"/>
    <property type="match status" value="1"/>
</dbReference>
<dbReference type="InterPro" id="IPR012675">
    <property type="entry name" value="Beta-grasp_dom_sf"/>
</dbReference>
<dbReference type="GO" id="GO:0046872">
    <property type="term" value="F:metal ion binding"/>
    <property type="evidence" value="ECO:0007669"/>
    <property type="project" value="UniProtKB-KW"/>
</dbReference>
<dbReference type="PANTHER" id="PTHR47354:SF1">
    <property type="entry name" value="CARNITINE MONOOXYGENASE REDUCTASE SUBUNIT"/>
    <property type="match status" value="1"/>
</dbReference>
<dbReference type="Gene3D" id="3.40.50.80">
    <property type="entry name" value="Nucleotide-binding domain of ferredoxin-NADP reductase (FNR) module"/>
    <property type="match status" value="1"/>
</dbReference>
<dbReference type="InterPro" id="IPR006058">
    <property type="entry name" value="2Fe2S_fd_BS"/>
</dbReference>